<dbReference type="EMBL" id="JACEIK010062664">
    <property type="protein sequence ID" value="MCE5167208.1"/>
    <property type="molecule type" value="Genomic_DNA"/>
</dbReference>
<evidence type="ECO:0000313" key="2">
    <source>
        <dbReference type="EMBL" id="MCE5167208.1"/>
    </source>
</evidence>
<proteinExistence type="predicted"/>
<dbReference type="Proteomes" id="UP000823775">
    <property type="component" value="Unassembled WGS sequence"/>
</dbReference>
<sequence>VKDVDEAIIAAESLTDLCSESTRAKEAARRQVAAKTEQGDRVRGKSFANRGCDNKGDRNRSSQFRKDYEERK</sequence>
<evidence type="ECO:0000256" key="1">
    <source>
        <dbReference type="SAM" id="MobiDB-lite"/>
    </source>
</evidence>
<feature type="region of interest" description="Disordered" evidence="1">
    <location>
        <begin position="29"/>
        <end position="72"/>
    </location>
</feature>
<feature type="non-terminal residue" evidence="2">
    <location>
        <position position="1"/>
    </location>
</feature>
<feature type="non-terminal residue" evidence="2">
    <location>
        <position position="72"/>
    </location>
</feature>
<accession>A0ABS8Y6C9</accession>
<evidence type="ECO:0000313" key="3">
    <source>
        <dbReference type="Proteomes" id="UP000823775"/>
    </source>
</evidence>
<name>A0ABS8Y6C9_DATST</name>
<comment type="caution">
    <text evidence="2">The sequence shown here is derived from an EMBL/GenBank/DDBJ whole genome shotgun (WGS) entry which is preliminary data.</text>
</comment>
<protein>
    <submittedName>
        <fullName evidence="2">Uncharacterized protein</fullName>
    </submittedName>
</protein>
<feature type="compositionally biased region" description="Basic and acidic residues" evidence="1">
    <location>
        <begin position="52"/>
        <end position="72"/>
    </location>
</feature>
<gene>
    <name evidence="2" type="ORF">HAX54_042507</name>
</gene>
<keyword evidence="3" id="KW-1185">Reference proteome</keyword>
<organism evidence="2 3">
    <name type="scientific">Datura stramonium</name>
    <name type="common">Jimsonweed</name>
    <name type="synonym">Common thornapple</name>
    <dbReference type="NCBI Taxonomy" id="4076"/>
    <lineage>
        <taxon>Eukaryota</taxon>
        <taxon>Viridiplantae</taxon>
        <taxon>Streptophyta</taxon>
        <taxon>Embryophyta</taxon>
        <taxon>Tracheophyta</taxon>
        <taxon>Spermatophyta</taxon>
        <taxon>Magnoliopsida</taxon>
        <taxon>eudicotyledons</taxon>
        <taxon>Gunneridae</taxon>
        <taxon>Pentapetalae</taxon>
        <taxon>asterids</taxon>
        <taxon>lamiids</taxon>
        <taxon>Solanales</taxon>
        <taxon>Solanaceae</taxon>
        <taxon>Solanoideae</taxon>
        <taxon>Datureae</taxon>
        <taxon>Datura</taxon>
    </lineage>
</organism>
<reference evidence="2 3" key="1">
    <citation type="journal article" date="2021" name="BMC Genomics">
        <title>Datura genome reveals duplications of psychoactive alkaloid biosynthetic genes and high mutation rate following tissue culture.</title>
        <authorList>
            <person name="Rajewski A."/>
            <person name="Carter-House D."/>
            <person name="Stajich J."/>
            <person name="Litt A."/>
        </authorList>
    </citation>
    <scope>NUCLEOTIDE SEQUENCE [LARGE SCALE GENOMIC DNA]</scope>
    <source>
        <strain evidence="2">AR-01</strain>
    </source>
</reference>